<keyword evidence="2" id="KW-1185">Reference proteome</keyword>
<dbReference type="OrthoDB" id="7065248at2"/>
<accession>A0A318EKF0</accession>
<protein>
    <submittedName>
        <fullName evidence="1">Uncharacterized protein</fullName>
    </submittedName>
</protein>
<sequence length="92" mass="10390">MSAGKRRLKSALALPDLQYIEHLRTTGYGDITLGRVEDHPCVATAAAEDQHLATLVRRKGESLAQLLVRLDRAIERAYEHQIYTNEVYDKPT</sequence>
<dbReference type="AlphaFoldDB" id="A0A318EKF0"/>
<organism evidence="1 2">
    <name type="scientific">Sinimarinibacterium flocculans</name>
    <dbReference type="NCBI Taxonomy" id="985250"/>
    <lineage>
        <taxon>Bacteria</taxon>
        <taxon>Pseudomonadati</taxon>
        <taxon>Pseudomonadota</taxon>
        <taxon>Gammaproteobacteria</taxon>
        <taxon>Nevskiales</taxon>
        <taxon>Nevskiaceae</taxon>
        <taxon>Sinimarinibacterium</taxon>
    </lineage>
</organism>
<name>A0A318EKF0_9GAMM</name>
<evidence type="ECO:0000313" key="2">
    <source>
        <dbReference type="Proteomes" id="UP000248330"/>
    </source>
</evidence>
<dbReference type="EMBL" id="QICN01000001">
    <property type="protein sequence ID" value="PXV71691.1"/>
    <property type="molecule type" value="Genomic_DNA"/>
</dbReference>
<proteinExistence type="predicted"/>
<evidence type="ECO:0000313" key="1">
    <source>
        <dbReference type="EMBL" id="PXV71691.1"/>
    </source>
</evidence>
<comment type="caution">
    <text evidence="1">The sequence shown here is derived from an EMBL/GenBank/DDBJ whole genome shotgun (WGS) entry which is preliminary data.</text>
</comment>
<dbReference type="RefSeq" id="WP_110263784.1">
    <property type="nucleotide sequence ID" value="NZ_CAKZQT010000024.1"/>
</dbReference>
<gene>
    <name evidence="1" type="ORF">C8D93_101746</name>
</gene>
<dbReference type="Proteomes" id="UP000248330">
    <property type="component" value="Unassembled WGS sequence"/>
</dbReference>
<reference evidence="1 2" key="1">
    <citation type="submission" date="2018-04" db="EMBL/GenBank/DDBJ databases">
        <title>Genomic Encyclopedia of Type Strains, Phase IV (KMG-IV): sequencing the most valuable type-strain genomes for metagenomic binning, comparative biology and taxonomic classification.</title>
        <authorList>
            <person name="Goeker M."/>
        </authorList>
    </citation>
    <scope>NUCLEOTIDE SEQUENCE [LARGE SCALE GENOMIC DNA]</scope>
    <source>
        <strain evidence="1 2">DSM 104150</strain>
    </source>
</reference>